<evidence type="ECO:0000313" key="1">
    <source>
        <dbReference type="EMBL" id="KAJ9680294.1"/>
    </source>
</evidence>
<dbReference type="EMBL" id="JARBHA010000015">
    <property type="protein sequence ID" value="KAJ9680294.1"/>
    <property type="molecule type" value="Genomic_DNA"/>
</dbReference>
<comment type="caution">
    <text evidence="1">The sequence shown here is derived from an EMBL/GenBank/DDBJ whole genome shotgun (WGS) entry which is preliminary data.</text>
</comment>
<name>A0AA38Z1K8_VITRO</name>
<accession>A0AA38Z1K8</accession>
<evidence type="ECO:0000313" key="2">
    <source>
        <dbReference type="Proteomes" id="UP001168098"/>
    </source>
</evidence>
<gene>
    <name evidence="1" type="ORF">PVL29_019572</name>
</gene>
<protein>
    <submittedName>
        <fullName evidence="1">Uncharacterized protein</fullName>
    </submittedName>
</protein>
<reference evidence="1 2" key="1">
    <citation type="journal article" date="2023" name="BMC Biotechnol.">
        <title>Vitis rotundifolia cv Carlos genome sequencing.</title>
        <authorList>
            <person name="Huff M."/>
            <person name="Hulse-Kemp A."/>
            <person name="Scheffler B."/>
            <person name="Youngblood R."/>
            <person name="Simpson S."/>
            <person name="Babiker E."/>
            <person name="Staton M."/>
        </authorList>
    </citation>
    <scope>NUCLEOTIDE SEQUENCE [LARGE SCALE GENOMIC DNA]</scope>
    <source>
        <tissue evidence="1">Leaf</tissue>
    </source>
</reference>
<dbReference type="Proteomes" id="UP001168098">
    <property type="component" value="Unassembled WGS sequence"/>
</dbReference>
<keyword evidence="2" id="KW-1185">Reference proteome</keyword>
<organism evidence="1 2">
    <name type="scientific">Vitis rotundifolia</name>
    <name type="common">Muscadine grape</name>
    <dbReference type="NCBI Taxonomy" id="103349"/>
    <lineage>
        <taxon>Eukaryota</taxon>
        <taxon>Viridiplantae</taxon>
        <taxon>Streptophyta</taxon>
        <taxon>Embryophyta</taxon>
        <taxon>Tracheophyta</taxon>
        <taxon>Spermatophyta</taxon>
        <taxon>Magnoliopsida</taxon>
        <taxon>eudicotyledons</taxon>
        <taxon>Gunneridae</taxon>
        <taxon>Pentapetalae</taxon>
        <taxon>rosids</taxon>
        <taxon>Vitales</taxon>
        <taxon>Vitaceae</taxon>
        <taxon>Viteae</taxon>
        <taxon>Vitis</taxon>
    </lineage>
</organism>
<sequence>MVGVWDFFVINCRGGEGIWGLHQRGVDEQRATSSERGLRVGLQEMATFAEHRAEEAMRQGRASHALQNGCEFLKVG</sequence>
<dbReference type="AlphaFoldDB" id="A0AA38Z1K8"/>
<proteinExistence type="predicted"/>